<protein>
    <submittedName>
        <fullName evidence="4">Sugar transferase</fullName>
    </submittedName>
</protein>
<keyword evidence="5" id="KW-1185">Reference proteome</keyword>
<accession>A0A1V2GUN5</accession>
<dbReference type="AlphaFoldDB" id="A0A1V2GUN5"/>
<evidence type="ECO:0000313" key="4">
    <source>
        <dbReference type="EMBL" id="ONG44626.1"/>
    </source>
</evidence>
<dbReference type="Pfam" id="PF02397">
    <property type="entry name" value="Bac_transf"/>
    <property type="match status" value="1"/>
</dbReference>
<dbReference type="InterPro" id="IPR003362">
    <property type="entry name" value="Bact_transf"/>
</dbReference>
<sequence>MDDSRYARFVKRPLDILLAFGLLALLAPLLLAVALAVRTALGPPVLFRQIRAGRYGAPFLLLKFRSMAEGPGDDSARLGTFGRVLRATALDELPQLTNILRGEMSLVGPRPLPLSYLPHYDRRQRSRLAVRPGLAGSAQAAGRNALPWRDRLECDATYAQHVSARGDFRAVLGTIRILLIGQGVSAPGHATMPRFDSAHAQVPEAIEEDSNTPG</sequence>
<comment type="similarity">
    <text evidence="1">Belongs to the bacterial sugar transferase family.</text>
</comment>
<gene>
    <name evidence="4" type="ORF">BKE38_27865</name>
</gene>
<organism evidence="4 5">
    <name type="scientific">Teichococcus deserti</name>
    <dbReference type="NCBI Taxonomy" id="1817963"/>
    <lineage>
        <taxon>Bacteria</taxon>
        <taxon>Pseudomonadati</taxon>
        <taxon>Pseudomonadota</taxon>
        <taxon>Alphaproteobacteria</taxon>
        <taxon>Acetobacterales</taxon>
        <taxon>Roseomonadaceae</taxon>
        <taxon>Roseomonas</taxon>
    </lineage>
</organism>
<dbReference type="Proteomes" id="UP000188879">
    <property type="component" value="Unassembled WGS sequence"/>
</dbReference>
<feature type="domain" description="Bacterial sugar transferase" evidence="3">
    <location>
        <begin position="11"/>
        <end position="179"/>
    </location>
</feature>
<keyword evidence="4" id="KW-0808">Transferase</keyword>
<reference evidence="4 5" key="1">
    <citation type="submission" date="2016-10" db="EMBL/GenBank/DDBJ databases">
        <title>Draft Genome sequence of Roseomonas sp. strain M3.</title>
        <authorList>
            <person name="Subhash Y."/>
            <person name="Lee S."/>
        </authorList>
    </citation>
    <scope>NUCLEOTIDE SEQUENCE [LARGE SCALE GENOMIC DNA]</scope>
    <source>
        <strain evidence="4 5">M3</strain>
    </source>
</reference>
<proteinExistence type="inferred from homology"/>
<dbReference type="GO" id="GO:0016780">
    <property type="term" value="F:phosphotransferase activity, for other substituted phosphate groups"/>
    <property type="evidence" value="ECO:0007669"/>
    <property type="project" value="TreeGrafter"/>
</dbReference>
<evidence type="ECO:0000256" key="1">
    <source>
        <dbReference type="ARBA" id="ARBA00006464"/>
    </source>
</evidence>
<dbReference type="RefSeq" id="WP_076960476.1">
    <property type="nucleotide sequence ID" value="NZ_MLCO01000412.1"/>
</dbReference>
<name>A0A1V2GUN5_9PROT</name>
<comment type="caution">
    <text evidence="4">The sequence shown here is derived from an EMBL/GenBank/DDBJ whole genome shotgun (WGS) entry which is preliminary data.</text>
</comment>
<keyword evidence="2" id="KW-0270">Exopolysaccharide synthesis</keyword>
<dbReference type="EMBL" id="MLCO01000412">
    <property type="protein sequence ID" value="ONG44626.1"/>
    <property type="molecule type" value="Genomic_DNA"/>
</dbReference>
<evidence type="ECO:0000259" key="3">
    <source>
        <dbReference type="Pfam" id="PF02397"/>
    </source>
</evidence>
<dbReference type="GO" id="GO:0000271">
    <property type="term" value="P:polysaccharide biosynthetic process"/>
    <property type="evidence" value="ECO:0007669"/>
    <property type="project" value="UniProtKB-KW"/>
</dbReference>
<dbReference type="PANTHER" id="PTHR30576">
    <property type="entry name" value="COLANIC BIOSYNTHESIS UDP-GLUCOSE LIPID CARRIER TRANSFERASE"/>
    <property type="match status" value="1"/>
</dbReference>
<evidence type="ECO:0000313" key="5">
    <source>
        <dbReference type="Proteomes" id="UP000188879"/>
    </source>
</evidence>
<dbReference type="PANTHER" id="PTHR30576:SF8">
    <property type="entry name" value="UNDECAPRENYL-PHOSPHATE GALACTOSE PHOSPHOTRANSFERASE"/>
    <property type="match status" value="1"/>
</dbReference>
<dbReference type="OrthoDB" id="9808602at2"/>
<evidence type="ECO:0000256" key="2">
    <source>
        <dbReference type="ARBA" id="ARBA00023169"/>
    </source>
</evidence>